<evidence type="ECO:0000259" key="2">
    <source>
        <dbReference type="Pfam" id="PF05532"/>
    </source>
</evidence>
<evidence type="ECO:0000313" key="3">
    <source>
        <dbReference type="EMBL" id="MBK1881351.1"/>
    </source>
</evidence>
<accession>A0A934S2Q3</accession>
<dbReference type="PANTHER" id="PTHR34977:SF1">
    <property type="entry name" value="UPF0337 PROTEIN YJBJ"/>
    <property type="match status" value="1"/>
</dbReference>
<evidence type="ECO:0000313" key="4">
    <source>
        <dbReference type="Proteomes" id="UP000603141"/>
    </source>
</evidence>
<dbReference type="InterPro" id="IPR050423">
    <property type="entry name" value="UPF0337_stress_rsp"/>
</dbReference>
<dbReference type="Proteomes" id="UP000603141">
    <property type="component" value="Unassembled WGS sequence"/>
</dbReference>
<dbReference type="SUPFAM" id="SSF69047">
    <property type="entry name" value="Hypothetical protein YjbJ"/>
    <property type="match status" value="1"/>
</dbReference>
<feature type="domain" description="CsbD-like" evidence="2">
    <location>
        <begin position="5"/>
        <end position="56"/>
    </location>
</feature>
<organism evidence="3 4">
    <name type="scientific">Luteolibacter pohnpeiensis</name>
    <dbReference type="NCBI Taxonomy" id="454153"/>
    <lineage>
        <taxon>Bacteria</taxon>
        <taxon>Pseudomonadati</taxon>
        <taxon>Verrucomicrobiota</taxon>
        <taxon>Verrucomicrobiia</taxon>
        <taxon>Verrucomicrobiales</taxon>
        <taxon>Verrucomicrobiaceae</taxon>
        <taxon>Luteolibacter</taxon>
    </lineage>
</organism>
<dbReference type="PANTHER" id="PTHR34977">
    <property type="entry name" value="UPF0337 PROTEIN YJBJ"/>
    <property type="match status" value="1"/>
</dbReference>
<dbReference type="Pfam" id="PF05532">
    <property type="entry name" value="CsbD"/>
    <property type="match status" value="1"/>
</dbReference>
<protein>
    <submittedName>
        <fullName evidence="3">CsbD family protein</fullName>
    </submittedName>
</protein>
<name>A0A934S2Q3_9BACT</name>
<dbReference type="InterPro" id="IPR036629">
    <property type="entry name" value="YjbJ_sf"/>
</dbReference>
<dbReference type="AlphaFoldDB" id="A0A934S2Q3"/>
<proteinExistence type="inferred from homology"/>
<dbReference type="InterPro" id="IPR008462">
    <property type="entry name" value="CsbD"/>
</dbReference>
<comment type="caution">
    <text evidence="3">The sequence shown here is derived from an EMBL/GenBank/DDBJ whole genome shotgun (WGS) entry which is preliminary data.</text>
</comment>
<evidence type="ECO:0000256" key="1">
    <source>
        <dbReference type="ARBA" id="ARBA00009129"/>
    </source>
</evidence>
<gene>
    <name evidence="3" type="ORF">JIN85_02925</name>
</gene>
<dbReference type="EMBL" id="JAENIJ010000003">
    <property type="protein sequence ID" value="MBK1881351.1"/>
    <property type="molecule type" value="Genomic_DNA"/>
</dbReference>
<reference evidence="3" key="1">
    <citation type="submission" date="2021-01" db="EMBL/GenBank/DDBJ databases">
        <title>Modified the classification status of verrucomicrobia.</title>
        <authorList>
            <person name="Feng X."/>
        </authorList>
    </citation>
    <scope>NUCLEOTIDE SEQUENCE</scope>
    <source>
        <strain evidence="3">KCTC 22041</strain>
    </source>
</reference>
<dbReference type="Gene3D" id="1.10.1470.10">
    <property type="entry name" value="YjbJ"/>
    <property type="match status" value="1"/>
</dbReference>
<comment type="similarity">
    <text evidence="1">Belongs to the UPF0337 (CsbD) family.</text>
</comment>
<keyword evidence="4" id="KW-1185">Reference proteome</keyword>
<sequence length="68" mass="7842">MNKLEIKGDWNITKGKLKQKWASLTDDDLRYADGQADELVGRIQKRTGQTREAVEDAIRDADRVHVHH</sequence>
<dbReference type="RefSeq" id="WP_200267467.1">
    <property type="nucleotide sequence ID" value="NZ_JAENIJ010000003.1"/>
</dbReference>